<keyword evidence="4 8" id="KW-1133">Transmembrane helix</keyword>
<evidence type="ECO:0000256" key="2">
    <source>
        <dbReference type="ARBA" id="ARBA00022475"/>
    </source>
</evidence>
<dbReference type="Proteomes" id="UP000784294">
    <property type="component" value="Unassembled WGS sequence"/>
</dbReference>
<dbReference type="PANTHER" id="PTHR20886">
    <property type="entry name" value="VANG-LIKE PROTEIN"/>
    <property type="match status" value="1"/>
</dbReference>
<dbReference type="OrthoDB" id="8887313at2759"/>
<keyword evidence="5 8" id="KW-0472">Membrane</keyword>
<feature type="region of interest" description="Disordered" evidence="7">
    <location>
        <begin position="1"/>
        <end position="34"/>
    </location>
</feature>
<keyword evidence="2" id="KW-1003">Cell membrane</keyword>
<proteinExistence type="inferred from homology"/>
<evidence type="ECO:0000313" key="9">
    <source>
        <dbReference type="EMBL" id="VEL21795.1"/>
    </source>
</evidence>
<gene>
    <name evidence="9" type="ORF">PXEA_LOCUS15235</name>
</gene>
<dbReference type="EMBL" id="CAAALY010053139">
    <property type="protein sequence ID" value="VEL21795.1"/>
    <property type="molecule type" value="Genomic_DNA"/>
</dbReference>
<name>A0A448WWA5_9PLAT</name>
<comment type="subcellular location">
    <subcellularLocation>
        <location evidence="1">Cell membrane</location>
        <topology evidence="1">Multi-pass membrane protein</topology>
    </subcellularLocation>
</comment>
<comment type="similarity">
    <text evidence="6">Belongs to the Vang family.</text>
</comment>
<protein>
    <submittedName>
        <fullName evidence="9">Uncharacterized protein</fullName>
    </submittedName>
</protein>
<comment type="caution">
    <text evidence="9">The sequence shown here is derived from an EMBL/GenBank/DDBJ whole genome shotgun (WGS) entry which is preliminary data.</text>
</comment>
<feature type="compositionally biased region" description="Basic and acidic residues" evidence="7">
    <location>
        <begin position="1"/>
        <end position="17"/>
    </location>
</feature>
<evidence type="ECO:0000256" key="5">
    <source>
        <dbReference type="ARBA" id="ARBA00023136"/>
    </source>
</evidence>
<keyword evidence="10" id="KW-1185">Reference proteome</keyword>
<reference evidence="9" key="1">
    <citation type="submission" date="2018-11" db="EMBL/GenBank/DDBJ databases">
        <authorList>
            <consortium name="Pathogen Informatics"/>
        </authorList>
    </citation>
    <scope>NUCLEOTIDE SEQUENCE</scope>
</reference>
<evidence type="ECO:0000256" key="6">
    <source>
        <dbReference type="ARBA" id="ARBA00025718"/>
    </source>
</evidence>
<evidence type="ECO:0000313" key="10">
    <source>
        <dbReference type="Proteomes" id="UP000784294"/>
    </source>
</evidence>
<accession>A0A448WWA5</accession>
<evidence type="ECO:0000256" key="7">
    <source>
        <dbReference type="SAM" id="MobiDB-lite"/>
    </source>
</evidence>
<evidence type="ECO:0000256" key="1">
    <source>
        <dbReference type="ARBA" id="ARBA00004651"/>
    </source>
</evidence>
<evidence type="ECO:0000256" key="4">
    <source>
        <dbReference type="ARBA" id="ARBA00022989"/>
    </source>
</evidence>
<organism evidence="9 10">
    <name type="scientific">Protopolystoma xenopodis</name>
    <dbReference type="NCBI Taxonomy" id="117903"/>
    <lineage>
        <taxon>Eukaryota</taxon>
        <taxon>Metazoa</taxon>
        <taxon>Spiralia</taxon>
        <taxon>Lophotrochozoa</taxon>
        <taxon>Platyhelminthes</taxon>
        <taxon>Monogenea</taxon>
        <taxon>Polyopisthocotylea</taxon>
        <taxon>Polystomatidea</taxon>
        <taxon>Polystomatidae</taxon>
        <taxon>Protopolystoma</taxon>
    </lineage>
</organism>
<feature type="transmembrane region" description="Helical" evidence="8">
    <location>
        <begin position="316"/>
        <end position="336"/>
    </location>
</feature>
<keyword evidence="3 8" id="KW-0812">Transmembrane</keyword>
<feature type="transmembrane region" description="Helical" evidence="8">
    <location>
        <begin position="273"/>
        <end position="296"/>
    </location>
</feature>
<evidence type="ECO:0000256" key="8">
    <source>
        <dbReference type="SAM" id="Phobius"/>
    </source>
</evidence>
<dbReference type="Pfam" id="PF06638">
    <property type="entry name" value="Strabismus"/>
    <property type="match status" value="1"/>
</dbReference>
<sequence length="354" mass="38398">MDGESVRSGRSEKSDRSRRSRRSRFPDHPIQGNMHPTIAEDQAMANFNSPINIASGLSYNQGLAQMTPDCSNNLKRVIPAPSQLMYHHQIPQQSPQQFASANWGTQMQHPSLTYPQYPAPLPYSNPSSPANWPSPSMQCPPPAGSYPMQGITHQIATPGGNLSMTPSQHQVISTLSAPHTPMSQPRPSKQQRIESYRNDISRDDHGWADTATAVTGATSETGFSGDNISRFGARYGLAASLGMNNDNTAISGAATALIKNETDEIRTFSCARLFTSFFSILLGSCALISPIVMVFLPRLPHPLGWLTQPCHPTCEGQLIGIAVKLALLALGTWIFAAPRKALFGTNNAILPRVP</sequence>
<dbReference type="AlphaFoldDB" id="A0A448WWA5"/>
<dbReference type="InterPro" id="IPR009539">
    <property type="entry name" value="VANGL"/>
</dbReference>
<dbReference type="GO" id="GO:0005886">
    <property type="term" value="C:plasma membrane"/>
    <property type="evidence" value="ECO:0007669"/>
    <property type="project" value="UniProtKB-SubCell"/>
</dbReference>
<evidence type="ECO:0000256" key="3">
    <source>
        <dbReference type="ARBA" id="ARBA00022692"/>
    </source>
</evidence>